<evidence type="ECO:0000313" key="3">
    <source>
        <dbReference type="Proteomes" id="UP000799753"/>
    </source>
</evidence>
<evidence type="ECO:0000313" key="2">
    <source>
        <dbReference type="EMBL" id="KAF2640136.1"/>
    </source>
</evidence>
<gene>
    <name evidence="2" type="ORF">P280DRAFT_469843</name>
</gene>
<organism evidence="2 3">
    <name type="scientific">Massarina eburnea CBS 473.64</name>
    <dbReference type="NCBI Taxonomy" id="1395130"/>
    <lineage>
        <taxon>Eukaryota</taxon>
        <taxon>Fungi</taxon>
        <taxon>Dikarya</taxon>
        <taxon>Ascomycota</taxon>
        <taxon>Pezizomycotina</taxon>
        <taxon>Dothideomycetes</taxon>
        <taxon>Pleosporomycetidae</taxon>
        <taxon>Pleosporales</taxon>
        <taxon>Massarineae</taxon>
        <taxon>Massarinaceae</taxon>
        <taxon>Massarina</taxon>
    </lineage>
</organism>
<sequence length="61" mass="6448">MNPLTLLTLTALATLTTATPTSPPETETPICDRQCASSNNITCGEGWEATKIGTCWACCMI</sequence>
<dbReference type="AlphaFoldDB" id="A0A6A6RX48"/>
<keyword evidence="1" id="KW-0732">Signal</keyword>
<evidence type="ECO:0008006" key="4">
    <source>
        <dbReference type="Google" id="ProtNLM"/>
    </source>
</evidence>
<evidence type="ECO:0000256" key="1">
    <source>
        <dbReference type="SAM" id="SignalP"/>
    </source>
</evidence>
<accession>A0A6A6RX48</accession>
<protein>
    <recommendedName>
        <fullName evidence="4">CBM1 domain-containing protein</fullName>
    </recommendedName>
</protein>
<keyword evidence="3" id="KW-1185">Reference proteome</keyword>
<name>A0A6A6RX48_9PLEO</name>
<proteinExistence type="predicted"/>
<reference evidence="2" key="1">
    <citation type="journal article" date="2020" name="Stud. Mycol.">
        <title>101 Dothideomycetes genomes: a test case for predicting lifestyles and emergence of pathogens.</title>
        <authorList>
            <person name="Haridas S."/>
            <person name="Albert R."/>
            <person name="Binder M."/>
            <person name="Bloem J."/>
            <person name="Labutti K."/>
            <person name="Salamov A."/>
            <person name="Andreopoulos B."/>
            <person name="Baker S."/>
            <person name="Barry K."/>
            <person name="Bills G."/>
            <person name="Bluhm B."/>
            <person name="Cannon C."/>
            <person name="Castanera R."/>
            <person name="Culley D."/>
            <person name="Daum C."/>
            <person name="Ezra D."/>
            <person name="Gonzalez J."/>
            <person name="Henrissat B."/>
            <person name="Kuo A."/>
            <person name="Liang C."/>
            <person name="Lipzen A."/>
            <person name="Lutzoni F."/>
            <person name="Magnuson J."/>
            <person name="Mondo S."/>
            <person name="Nolan M."/>
            <person name="Ohm R."/>
            <person name="Pangilinan J."/>
            <person name="Park H.-J."/>
            <person name="Ramirez L."/>
            <person name="Alfaro M."/>
            <person name="Sun H."/>
            <person name="Tritt A."/>
            <person name="Yoshinaga Y."/>
            <person name="Zwiers L.-H."/>
            <person name="Turgeon B."/>
            <person name="Goodwin S."/>
            <person name="Spatafora J."/>
            <person name="Crous P."/>
            <person name="Grigoriev I."/>
        </authorList>
    </citation>
    <scope>NUCLEOTIDE SEQUENCE</scope>
    <source>
        <strain evidence="2">CBS 473.64</strain>
    </source>
</reference>
<feature type="signal peptide" evidence="1">
    <location>
        <begin position="1"/>
        <end position="18"/>
    </location>
</feature>
<feature type="chain" id="PRO_5025408779" description="CBM1 domain-containing protein" evidence="1">
    <location>
        <begin position="19"/>
        <end position="61"/>
    </location>
</feature>
<dbReference type="Proteomes" id="UP000799753">
    <property type="component" value="Unassembled WGS sequence"/>
</dbReference>
<dbReference type="EMBL" id="MU006785">
    <property type="protein sequence ID" value="KAF2640136.1"/>
    <property type="molecule type" value="Genomic_DNA"/>
</dbReference>